<accession>A0A4R0RJ56</accession>
<dbReference type="AlphaFoldDB" id="A0A4R0RJ56"/>
<evidence type="ECO:0008006" key="3">
    <source>
        <dbReference type="Google" id="ProtNLM"/>
    </source>
</evidence>
<sequence length="417" mass="47296">MDALVNQLQAVTLASQATASEEQTFLNNLLLNNVIHEALFSYLTPMEFLRLAKTCCRANVVVQSYVKRAFNINRFLLRFFSDPLAFRSLQARTGTLVSGSSTLQFFDRTFYPDSDLDLYLSMEAIERVAQWLIGPAGYTFTAHERQAASLDEALAAIRFPPTTDVVAMAAAEHPVYGSRGIRGVFTFTKPAEDATAPILKVQCIVAKLSPMRLILDFHSTCVMNLISYEKAYCLYPRATVHEHLSLMTTARPSRGHPAALAKYESRGFGILSFVGPHDPDFPIGARYIGDPQCWTIPLSLEGIEVDWPVNGASAPLTQDPVAASSWRLYERNLRHERRMAISSRIEASEFLYHIYTCASEEVTHFAQQLLFQEYGLDMRSYARRYGTNVQERRYYDQKFIEYVILYYRLCDAGRYSL</sequence>
<dbReference type="OrthoDB" id="3041043at2759"/>
<reference evidence="1 2" key="1">
    <citation type="submission" date="2018-11" db="EMBL/GenBank/DDBJ databases">
        <title>Genome assembly of Steccherinum ochraceum LE-BIN_3174, the white-rot fungus of the Steccherinaceae family (The Residual Polyporoid clade, Polyporales, Basidiomycota).</title>
        <authorList>
            <person name="Fedorova T.V."/>
            <person name="Glazunova O.A."/>
            <person name="Landesman E.O."/>
            <person name="Moiseenko K.V."/>
            <person name="Psurtseva N.V."/>
            <person name="Savinova O.S."/>
            <person name="Shakhova N.V."/>
            <person name="Tyazhelova T.V."/>
            <person name="Vasina D.V."/>
        </authorList>
    </citation>
    <scope>NUCLEOTIDE SEQUENCE [LARGE SCALE GENOMIC DNA]</scope>
    <source>
        <strain evidence="1 2">LE-BIN_3174</strain>
    </source>
</reference>
<name>A0A4R0RJ56_9APHY</name>
<dbReference type="EMBL" id="RWJN01000061">
    <property type="protein sequence ID" value="TCD68650.1"/>
    <property type="molecule type" value="Genomic_DNA"/>
</dbReference>
<keyword evidence="2" id="KW-1185">Reference proteome</keyword>
<proteinExistence type="predicted"/>
<evidence type="ECO:0000313" key="2">
    <source>
        <dbReference type="Proteomes" id="UP000292702"/>
    </source>
</evidence>
<evidence type="ECO:0000313" key="1">
    <source>
        <dbReference type="EMBL" id="TCD68650.1"/>
    </source>
</evidence>
<dbReference type="Proteomes" id="UP000292702">
    <property type="component" value="Unassembled WGS sequence"/>
</dbReference>
<protein>
    <recommendedName>
        <fullName evidence="3">F-box domain-containing protein</fullName>
    </recommendedName>
</protein>
<comment type="caution">
    <text evidence="1">The sequence shown here is derived from an EMBL/GenBank/DDBJ whole genome shotgun (WGS) entry which is preliminary data.</text>
</comment>
<organism evidence="1 2">
    <name type="scientific">Steccherinum ochraceum</name>
    <dbReference type="NCBI Taxonomy" id="92696"/>
    <lineage>
        <taxon>Eukaryota</taxon>
        <taxon>Fungi</taxon>
        <taxon>Dikarya</taxon>
        <taxon>Basidiomycota</taxon>
        <taxon>Agaricomycotina</taxon>
        <taxon>Agaricomycetes</taxon>
        <taxon>Polyporales</taxon>
        <taxon>Steccherinaceae</taxon>
        <taxon>Steccherinum</taxon>
    </lineage>
</organism>
<gene>
    <name evidence="1" type="ORF">EIP91_010305</name>
</gene>